<dbReference type="AlphaFoldDB" id="A0A2V4T7Z1"/>
<dbReference type="EMBL" id="QJSQ01000013">
    <property type="protein sequence ID" value="PYE21689.1"/>
    <property type="molecule type" value="Genomic_DNA"/>
</dbReference>
<dbReference type="InterPro" id="IPR018712">
    <property type="entry name" value="Tle1-like_cat"/>
</dbReference>
<keyword evidence="2" id="KW-0378">Hydrolase</keyword>
<dbReference type="RefSeq" id="WP_110855696.1">
    <property type="nucleotide sequence ID" value="NZ_QJSQ01000013.1"/>
</dbReference>
<dbReference type="SUPFAM" id="SSF53474">
    <property type="entry name" value="alpha/beta-Hydrolases"/>
    <property type="match status" value="1"/>
</dbReference>
<reference evidence="2 3" key="1">
    <citation type="submission" date="2018-06" db="EMBL/GenBank/DDBJ databases">
        <title>Genomic Encyclopedia of Type Strains, Phase IV (KMG-V): Genome sequencing to study the core and pangenomes of soil and plant-associated prokaryotes.</title>
        <authorList>
            <person name="Whitman W."/>
        </authorList>
    </citation>
    <scope>NUCLEOTIDE SEQUENCE [LARGE SCALE GENOMIC DNA]</scope>
    <source>
        <strain evidence="2 3">SRCL-318</strain>
    </source>
</reference>
<dbReference type="GO" id="GO:0016787">
    <property type="term" value="F:hydrolase activity"/>
    <property type="evidence" value="ECO:0007669"/>
    <property type="project" value="UniProtKB-KW"/>
</dbReference>
<protein>
    <submittedName>
        <fullName evidence="2">Putative alpha/beta hydrolase family protein DUF2235</fullName>
    </submittedName>
</protein>
<feature type="domain" description="T6SS Phospholipase effector Tle1-like catalytic" evidence="1">
    <location>
        <begin position="3"/>
        <end position="306"/>
    </location>
</feature>
<sequence length="399" mass="42320">MSKNIVLCLDGTWNGPNSQDRTGGLTPTNVEKLFENLKGSAPLGPNDNELEIAAPESAGGPAQVAKYIHGVGNGDNPLDKVAGGAVGLGLIARIVRGYTYLSRQYQPGDRIYIVGFSRGAYTARSLAGFVTNKGLLDWTAMGLLAGSESSYSAGLAAWHEYKQTMHAGATGLLHALADSVTSFSDYVELGLHPSPPLKFVSDVPVEAVAVWDTVGALGIPTIRNDDGTPVRLDEFQFCNNDLSAHVKYGFQALAVDEERVDFTPTLWNARANVVQVLFPGAHADVGGGYGLGESGLSNGPLVWMTNRLAAAGVVFERPAPWQPNACDISHRPWAGAPFATGLRKFPAALGLSQHVMQRLAANAVPVEGGAPGLYRPANLFTRYINLDWTGPAANVQIEL</sequence>
<gene>
    <name evidence="2" type="ORF">C7410_113112</name>
</gene>
<name>A0A2V4T7Z1_9BURK</name>
<proteinExistence type="predicted"/>
<dbReference type="InterPro" id="IPR029058">
    <property type="entry name" value="AB_hydrolase_fold"/>
</dbReference>
<accession>A0A2V4T7Z1</accession>
<dbReference type="PANTHER" id="PTHR33840">
    <property type="match status" value="1"/>
</dbReference>
<dbReference type="PANTHER" id="PTHR33840:SF1">
    <property type="entry name" value="TLE1 PHOSPHOLIPASE DOMAIN-CONTAINING PROTEIN"/>
    <property type="match status" value="1"/>
</dbReference>
<evidence type="ECO:0000313" key="3">
    <source>
        <dbReference type="Proteomes" id="UP000247772"/>
    </source>
</evidence>
<organism evidence="2 3">
    <name type="scientific">Paraburkholderia silvatlantica</name>
    <dbReference type="NCBI Taxonomy" id="321895"/>
    <lineage>
        <taxon>Bacteria</taxon>
        <taxon>Pseudomonadati</taxon>
        <taxon>Pseudomonadota</taxon>
        <taxon>Betaproteobacteria</taxon>
        <taxon>Burkholderiales</taxon>
        <taxon>Burkholderiaceae</taxon>
        <taxon>Paraburkholderia</taxon>
    </lineage>
</organism>
<dbReference type="OrthoDB" id="4378831at2"/>
<evidence type="ECO:0000259" key="1">
    <source>
        <dbReference type="Pfam" id="PF09994"/>
    </source>
</evidence>
<evidence type="ECO:0000313" key="2">
    <source>
        <dbReference type="EMBL" id="PYE21689.1"/>
    </source>
</evidence>
<dbReference type="Proteomes" id="UP000247772">
    <property type="component" value="Unassembled WGS sequence"/>
</dbReference>
<comment type="caution">
    <text evidence="2">The sequence shown here is derived from an EMBL/GenBank/DDBJ whole genome shotgun (WGS) entry which is preliminary data.</text>
</comment>
<dbReference type="Pfam" id="PF09994">
    <property type="entry name" value="T6SS_Tle1-like_cat"/>
    <property type="match status" value="1"/>
</dbReference>